<feature type="transmembrane region" description="Helical" evidence="1">
    <location>
        <begin position="50"/>
        <end position="68"/>
    </location>
</feature>
<dbReference type="RefSeq" id="WP_074953918.1">
    <property type="nucleotide sequence ID" value="NZ_FPBV01000015.1"/>
</dbReference>
<evidence type="ECO:0000256" key="1">
    <source>
        <dbReference type="SAM" id="Phobius"/>
    </source>
</evidence>
<proteinExistence type="predicted"/>
<accession>A0A1I7KC64</accession>
<name>A0A1I7KC64_9BACL</name>
<keyword evidence="1" id="KW-0812">Transmembrane</keyword>
<keyword evidence="1" id="KW-1133">Transmembrane helix</keyword>
<gene>
    <name evidence="2" type="ORF">SAMN05421543_11523</name>
</gene>
<keyword evidence="3" id="KW-1185">Reference proteome</keyword>
<feature type="transmembrane region" description="Helical" evidence="1">
    <location>
        <begin position="21"/>
        <end position="44"/>
    </location>
</feature>
<sequence length="107" mass="12436">MIKRVLDEDQVKDGKRQIKGGILRIFGATLIAILWLGMLTFHSLLSLREWLFYLIVALAVIGLAKVFYGRWLIEHAEYELDIPPMPDITSNRCPKRCTDVTEKDYKR</sequence>
<reference evidence="3" key="1">
    <citation type="submission" date="2016-10" db="EMBL/GenBank/DDBJ databases">
        <authorList>
            <person name="Varghese N."/>
        </authorList>
    </citation>
    <scope>NUCLEOTIDE SEQUENCE [LARGE SCALE GENOMIC DNA]</scope>
    <source>
        <strain evidence="3">DSM 17980</strain>
    </source>
</reference>
<dbReference type="STRING" id="392015.SAMN05421543_11523"/>
<protein>
    <submittedName>
        <fullName evidence="2">Uncharacterized protein</fullName>
    </submittedName>
</protein>
<dbReference type="Proteomes" id="UP000183508">
    <property type="component" value="Unassembled WGS sequence"/>
</dbReference>
<keyword evidence="1" id="KW-0472">Membrane</keyword>
<dbReference type="EMBL" id="FPBV01000015">
    <property type="protein sequence ID" value="SFU95054.1"/>
    <property type="molecule type" value="Genomic_DNA"/>
</dbReference>
<evidence type="ECO:0000313" key="3">
    <source>
        <dbReference type="Proteomes" id="UP000183508"/>
    </source>
</evidence>
<evidence type="ECO:0000313" key="2">
    <source>
        <dbReference type="EMBL" id="SFU95054.1"/>
    </source>
</evidence>
<organism evidence="2 3">
    <name type="scientific">Alicyclobacillus macrosporangiidus</name>
    <dbReference type="NCBI Taxonomy" id="392015"/>
    <lineage>
        <taxon>Bacteria</taxon>
        <taxon>Bacillati</taxon>
        <taxon>Bacillota</taxon>
        <taxon>Bacilli</taxon>
        <taxon>Bacillales</taxon>
        <taxon>Alicyclobacillaceae</taxon>
        <taxon>Alicyclobacillus</taxon>
    </lineage>
</organism>
<dbReference type="AlphaFoldDB" id="A0A1I7KC64"/>